<dbReference type="InterPro" id="IPR003602">
    <property type="entry name" value="Topo_IA_DNA-bd_dom"/>
</dbReference>
<comment type="catalytic activity">
    <reaction evidence="4">
        <text>ATP-independent breakage of single-stranded DNA, followed by passage and rejoining.</text>
        <dbReference type="EC" id="5.6.2.1"/>
    </reaction>
</comment>
<dbReference type="GeneTree" id="ENSGT00940000156516"/>
<sequence length="452" mass="50450">VSSLLSTGFTKPRKGSDAGDHPPITPMLCATEQEIGGHDSWRLYEYIVRHFIATLSPDCTYMHTVVQFKIADETFTCTGSLPLKAGFTEVMPWQSINDHQTLPTLQTGDECSVERAELLDRKTSPPDYLTESELITLMEKHGIGTDASIPTHINNIGQRNYVTVISGRKLQPTNLGIMLVHGYNKIDADLVQPTMRSAVEKQLNLIAQGKAKYTDVLKHAVTIFQQKFHYFVANVTSVDSLFEVTFTPLSESGKPISRCGKCRRFMKYIAAAPPRLYCNTCDETYDLPFKTNVKLYKELKCPLDEFELLVCSTGSNGKTYTLCPYCFNHPPFRDMKKGSGCNSCSHPDCEHSRSALGVAPCMVCESGILVLDPTSSPKWKLACNDNKCPTVVTLFQDAHRISVNDETCEKCGAYELAVNFHKDKTPLENKETKHNGCIFCDPIFSSLIKLKQ</sequence>
<evidence type="ECO:0000256" key="4">
    <source>
        <dbReference type="RuleBase" id="RU362092"/>
    </source>
</evidence>
<dbReference type="PANTHER" id="PTHR11390:SF20">
    <property type="entry name" value="DNA TOPOISOMERASE 3-BETA-1"/>
    <property type="match status" value="1"/>
</dbReference>
<protein>
    <recommendedName>
        <fullName evidence="4">DNA topoisomerase</fullName>
        <ecNumber evidence="4">5.6.2.1</ecNumber>
    </recommendedName>
</protein>
<dbReference type="Proteomes" id="UP000007875">
    <property type="component" value="Unassembled WGS sequence"/>
</dbReference>
<evidence type="ECO:0000259" key="6">
    <source>
        <dbReference type="PROSITE" id="PS52039"/>
    </source>
</evidence>
<dbReference type="InterPro" id="IPR023405">
    <property type="entry name" value="Topo_IA_core_domain"/>
</dbReference>
<dbReference type="PROSITE" id="PS52039">
    <property type="entry name" value="TOPO_IA_2"/>
    <property type="match status" value="1"/>
</dbReference>
<evidence type="ECO:0000313" key="8">
    <source>
        <dbReference type="Proteomes" id="UP000007875"/>
    </source>
</evidence>
<feature type="region of interest" description="Disordered" evidence="5">
    <location>
        <begin position="1"/>
        <end position="23"/>
    </location>
</feature>
<dbReference type="InterPro" id="IPR013824">
    <property type="entry name" value="Topo_IA_cen_sub1"/>
</dbReference>
<dbReference type="GO" id="GO:0006281">
    <property type="term" value="P:DNA repair"/>
    <property type="evidence" value="ECO:0007669"/>
    <property type="project" value="TreeGrafter"/>
</dbReference>
<dbReference type="InterPro" id="IPR000380">
    <property type="entry name" value="Topo_IA"/>
</dbReference>
<dbReference type="InterPro" id="IPR013826">
    <property type="entry name" value="Topo_IA_cen_sub3"/>
</dbReference>
<dbReference type="Pfam" id="PF23546">
    <property type="entry name" value="Zn_ribbon_TOP3B"/>
    <property type="match status" value="1"/>
</dbReference>
<dbReference type="Gene3D" id="1.10.290.10">
    <property type="entry name" value="Topoisomerase I, domain 4"/>
    <property type="match status" value="1"/>
</dbReference>
<dbReference type="SMART" id="SM00437">
    <property type="entry name" value="TOP1Ac"/>
    <property type="match status" value="1"/>
</dbReference>
<evidence type="ECO:0000256" key="2">
    <source>
        <dbReference type="ARBA" id="ARBA00023125"/>
    </source>
</evidence>
<dbReference type="Gene3D" id="1.10.460.10">
    <property type="entry name" value="Topoisomerase I, domain 2"/>
    <property type="match status" value="1"/>
</dbReference>
<dbReference type="Ensembl" id="ENSCSAVT00000008072.1">
    <property type="protein sequence ID" value="ENSCSAVP00000007966.1"/>
    <property type="gene ID" value="ENSCSAVG00000004751.1"/>
</dbReference>
<keyword evidence="8" id="KW-1185">Reference proteome</keyword>
<dbReference type="HOGENOM" id="CLU_036966_0_0_1"/>
<dbReference type="Pfam" id="PF01131">
    <property type="entry name" value="Topoisom_bac"/>
    <property type="match status" value="1"/>
</dbReference>
<dbReference type="GO" id="GO:0003677">
    <property type="term" value="F:DNA binding"/>
    <property type="evidence" value="ECO:0007669"/>
    <property type="project" value="UniProtKB-KW"/>
</dbReference>
<reference evidence="8" key="1">
    <citation type="submission" date="2003-08" db="EMBL/GenBank/DDBJ databases">
        <authorList>
            <person name="Birren B."/>
            <person name="Nusbaum C."/>
            <person name="Abebe A."/>
            <person name="Abouelleil A."/>
            <person name="Adekoya E."/>
            <person name="Ait-zahra M."/>
            <person name="Allen N."/>
            <person name="Allen T."/>
            <person name="An P."/>
            <person name="Anderson M."/>
            <person name="Anderson S."/>
            <person name="Arachchi H."/>
            <person name="Armbruster J."/>
            <person name="Bachantsang P."/>
            <person name="Baldwin J."/>
            <person name="Barry A."/>
            <person name="Bayul T."/>
            <person name="Blitshsteyn B."/>
            <person name="Bloom T."/>
            <person name="Blye J."/>
            <person name="Boguslavskiy L."/>
            <person name="Borowsky M."/>
            <person name="Boukhgalter B."/>
            <person name="Brunache A."/>
            <person name="Butler J."/>
            <person name="Calixte N."/>
            <person name="Calvo S."/>
            <person name="Camarata J."/>
            <person name="Campo K."/>
            <person name="Chang J."/>
            <person name="Cheshatsang Y."/>
            <person name="Citroen M."/>
            <person name="Collymore A."/>
            <person name="Considine T."/>
            <person name="Cook A."/>
            <person name="Cooke P."/>
            <person name="Corum B."/>
            <person name="Cuomo C."/>
            <person name="David R."/>
            <person name="Dawoe T."/>
            <person name="Degray S."/>
            <person name="Dodge S."/>
            <person name="Dooley K."/>
            <person name="Dorje P."/>
            <person name="Dorjee K."/>
            <person name="Dorris L."/>
            <person name="Duffey N."/>
            <person name="Dupes A."/>
            <person name="Elkins T."/>
            <person name="Engels R."/>
            <person name="Erickson J."/>
            <person name="Farina A."/>
            <person name="Faro S."/>
            <person name="Ferreira P."/>
            <person name="Fischer H."/>
            <person name="Fitzgerald M."/>
            <person name="Foley K."/>
            <person name="Gage D."/>
            <person name="Galagan J."/>
            <person name="Gearin G."/>
            <person name="Gnerre S."/>
            <person name="Gnirke A."/>
            <person name="Goyette A."/>
            <person name="Graham J."/>
            <person name="Grandbois E."/>
            <person name="Gyaltsen K."/>
            <person name="Hafez N."/>
            <person name="Hagopian D."/>
            <person name="Hagos B."/>
            <person name="Hall J."/>
            <person name="Hatcher B."/>
            <person name="Heller A."/>
            <person name="Higgins H."/>
            <person name="Honan T."/>
            <person name="Horn A."/>
            <person name="Houde N."/>
            <person name="Hughes L."/>
            <person name="Hulme W."/>
            <person name="Husby E."/>
            <person name="Iliev I."/>
            <person name="Jaffe D."/>
            <person name="Jones C."/>
            <person name="Kamal M."/>
            <person name="Kamat A."/>
            <person name="Kamvysselis M."/>
            <person name="Karlsson E."/>
            <person name="Kells C."/>
            <person name="Kieu A."/>
            <person name="Kisner P."/>
            <person name="Kodira C."/>
            <person name="Kulbokas E."/>
            <person name="Labutti K."/>
            <person name="Lama D."/>
            <person name="Landers T."/>
            <person name="Leger J."/>
            <person name="Levine S."/>
            <person name="Lewis D."/>
            <person name="Lewis T."/>
            <person name="Lindblad-toh K."/>
            <person name="Liu X."/>
            <person name="Lokyitsang T."/>
            <person name="Lokyitsang Y."/>
            <person name="Lucien O."/>
            <person name="Lui A."/>
            <person name="Ma L.J."/>
            <person name="Mabbitt R."/>
            <person name="Macdonald J."/>
            <person name="Maclean C."/>
            <person name="Major J."/>
            <person name="Manning J."/>
            <person name="Marabella R."/>
            <person name="Maru K."/>
            <person name="Matthews C."/>
            <person name="Mauceli E."/>
            <person name="Mccarthy M."/>
            <person name="Mcdonough S."/>
            <person name="Mcghee T."/>
            <person name="Meldrim J."/>
            <person name="Meneus L."/>
            <person name="Mesirov J."/>
            <person name="Mihalev A."/>
            <person name="Mihova T."/>
            <person name="Mikkelsen T."/>
            <person name="Mlenga V."/>
            <person name="Moru K."/>
            <person name="Mozes J."/>
            <person name="Mulrain L."/>
            <person name="Munson G."/>
            <person name="Naylor J."/>
            <person name="Newes C."/>
            <person name="Nguyen C."/>
            <person name="Nguyen N."/>
            <person name="Nguyen T."/>
            <person name="Nicol R."/>
            <person name="Nielsen C."/>
            <person name="Nizzari M."/>
            <person name="Norbu C."/>
            <person name="Norbu N."/>
            <person name="O'donnell P."/>
            <person name="Okoawo O."/>
            <person name="O'leary S."/>
            <person name="Omotosho B."/>
            <person name="O'neill K."/>
            <person name="Osman S."/>
            <person name="Parker S."/>
            <person name="Perrin D."/>
            <person name="Phunkhang P."/>
            <person name="Piqani B."/>
            <person name="Purcell S."/>
            <person name="Rachupka T."/>
            <person name="Ramasamy U."/>
            <person name="Rameau R."/>
            <person name="Ray V."/>
            <person name="Raymond C."/>
            <person name="Retta R."/>
            <person name="Richardson S."/>
            <person name="Rise C."/>
            <person name="Rodriguez J."/>
            <person name="Rogers J."/>
            <person name="Rogov P."/>
            <person name="Rutman M."/>
            <person name="Schupbach R."/>
            <person name="Seaman C."/>
            <person name="Settipalli S."/>
            <person name="Sharpe T."/>
            <person name="Sheridan J."/>
            <person name="Sherpa N."/>
            <person name="Shi J."/>
            <person name="Smirnov S."/>
            <person name="Smith C."/>
            <person name="Sougnez C."/>
            <person name="Spencer B."/>
            <person name="Stalker J."/>
            <person name="Stange-thomann N."/>
            <person name="Stavropoulos S."/>
            <person name="Stetson K."/>
            <person name="Stone C."/>
            <person name="Stone S."/>
            <person name="Stubbs M."/>
            <person name="Talamas J."/>
            <person name="Tchuinga P."/>
            <person name="Tenzing P."/>
            <person name="Tesfaye S."/>
            <person name="Theodore J."/>
            <person name="Thoulutsang Y."/>
            <person name="Topham K."/>
            <person name="Towey S."/>
            <person name="Tsamla T."/>
            <person name="Tsomo N."/>
            <person name="Vallee D."/>
            <person name="Vassiliev H."/>
            <person name="Venkataraman V."/>
            <person name="Vinson J."/>
            <person name="Vo A."/>
            <person name="Wade C."/>
            <person name="Wang S."/>
            <person name="Wangchuk T."/>
            <person name="Wangdi T."/>
            <person name="Whittaker C."/>
            <person name="Wilkinson J."/>
            <person name="Wu Y."/>
            <person name="Wyman D."/>
            <person name="Yadav S."/>
            <person name="Yang S."/>
            <person name="Yang X."/>
            <person name="Yeager S."/>
            <person name="Yee E."/>
            <person name="Young G."/>
            <person name="Zainoun J."/>
            <person name="Zembeck L."/>
            <person name="Zimmer A."/>
            <person name="Zody M."/>
            <person name="Lander E."/>
        </authorList>
    </citation>
    <scope>NUCLEOTIDE SEQUENCE [LARGE SCALE GENOMIC DNA]</scope>
</reference>
<dbReference type="GO" id="GO:0006310">
    <property type="term" value="P:DNA recombination"/>
    <property type="evidence" value="ECO:0007669"/>
    <property type="project" value="TreeGrafter"/>
</dbReference>
<dbReference type="EC" id="5.6.2.1" evidence="4"/>
<dbReference type="InterPro" id="IPR013497">
    <property type="entry name" value="Topo_IA_cen"/>
</dbReference>
<dbReference type="AlphaFoldDB" id="H2YRK6"/>
<evidence type="ECO:0000256" key="3">
    <source>
        <dbReference type="ARBA" id="ARBA00023235"/>
    </source>
</evidence>
<dbReference type="GO" id="GO:0006265">
    <property type="term" value="P:DNA topological change"/>
    <property type="evidence" value="ECO:0007669"/>
    <property type="project" value="InterPro"/>
</dbReference>
<reference evidence="7" key="2">
    <citation type="submission" date="2025-08" db="UniProtKB">
        <authorList>
            <consortium name="Ensembl"/>
        </authorList>
    </citation>
    <scope>IDENTIFICATION</scope>
</reference>
<evidence type="ECO:0000256" key="5">
    <source>
        <dbReference type="SAM" id="MobiDB-lite"/>
    </source>
</evidence>
<evidence type="ECO:0000313" key="7">
    <source>
        <dbReference type="Ensembl" id="ENSCSAVP00000007966.1"/>
    </source>
</evidence>
<proteinExistence type="inferred from homology"/>
<comment type="similarity">
    <text evidence="4">Belongs to the type IA topoisomerase family.</text>
</comment>
<reference evidence="7" key="3">
    <citation type="submission" date="2025-09" db="UniProtKB">
        <authorList>
            <consortium name="Ensembl"/>
        </authorList>
    </citation>
    <scope>IDENTIFICATION</scope>
</reference>
<dbReference type="PANTHER" id="PTHR11390">
    <property type="entry name" value="PROKARYOTIC DNA TOPOISOMERASE"/>
    <property type="match status" value="1"/>
</dbReference>
<feature type="domain" description="Topo IA-type catalytic" evidence="6">
    <location>
        <begin position="1"/>
        <end position="228"/>
    </location>
</feature>
<dbReference type="SUPFAM" id="SSF56712">
    <property type="entry name" value="Prokaryotic type I DNA topoisomerase"/>
    <property type="match status" value="1"/>
</dbReference>
<keyword evidence="3 4" id="KW-0413">Isomerase</keyword>
<accession>H2YRK6</accession>
<keyword evidence="2 4" id="KW-0238">DNA-binding</keyword>
<comment type="function">
    <text evidence="4">Introduces a single-strand break via transesterification at a target site in duplex DNA. Releases the supercoiling and torsional tension of DNA introduced during the DNA replication and transcription by transiently cleaving and rejoining one strand of the DNA duplex. The scissile phosphodiester is attacked by the catalytic tyrosine of the enzyme, resulting in the formation of a DNA-(5'-phosphotyrosyl)-enzyme intermediate and the expulsion of a 3'-OH DNA strand.</text>
</comment>
<dbReference type="GO" id="GO:0003917">
    <property type="term" value="F:DNA topoisomerase type I (single strand cut, ATP-independent) activity"/>
    <property type="evidence" value="ECO:0007669"/>
    <property type="project" value="UniProtKB-EC"/>
</dbReference>
<dbReference type="InterPro" id="IPR056452">
    <property type="entry name" value="Zn_ribbon_TOP3B"/>
</dbReference>
<organism evidence="7 8">
    <name type="scientific">Ciona savignyi</name>
    <name type="common">Pacific transparent sea squirt</name>
    <dbReference type="NCBI Taxonomy" id="51511"/>
    <lineage>
        <taxon>Eukaryota</taxon>
        <taxon>Metazoa</taxon>
        <taxon>Chordata</taxon>
        <taxon>Tunicata</taxon>
        <taxon>Ascidiacea</taxon>
        <taxon>Phlebobranchia</taxon>
        <taxon>Cionidae</taxon>
        <taxon>Ciona</taxon>
    </lineage>
</organism>
<keyword evidence="1 4" id="KW-0799">Topoisomerase</keyword>
<dbReference type="GO" id="GO:0005634">
    <property type="term" value="C:nucleus"/>
    <property type="evidence" value="ECO:0007669"/>
    <property type="project" value="TreeGrafter"/>
</dbReference>
<evidence type="ECO:0000256" key="1">
    <source>
        <dbReference type="ARBA" id="ARBA00023029"/>
    </source>
</evidence>
<name>H2YRK6_CIOSA</name>